<proteinExistence type="predicted"/>
<keyword evidence="3" id="KW-1185">Reference proteome</keyword>
<keyword evidence="1" id="KW-1133">Transmembrane helix</keyword>
<dbReference type="OrthoDB" id="2652860at2"/>
<evidence type="ECO:0000313" key="3">
    <source>
        <dbReference type="Proteomes" id="UP000252415"/>
    </source>
</evidence>
<reference evidence="2 3" key="1">
    <citation type="submission" date="2018-07" db="EMBL/GenBank/DDBJ databases">
        <title>Genomic Encyclopedia of Type Strains, Phase III (KMG-III): the genomes of soil and plant-associated and newly described type strains.</title>
        <authorList>
            <person name="Whitman W."/>
        </authorList>
    </citation>
    <scope>NUCLEOTIDE SEQUENCE [LARGE SCALE GENOMIC DNA]</scope>
    <source>
        <strain evidence="2 3">CECT 7506</strain>
    </source>
</reference>
<accession>A0A368VMF7</accession>
<dbReference type="AlphaFoldDB" id="A0A368VMF7"/>
<keyword evidence="1" id="KW-0472">Membrane</keyword>
<gene>
    <name evidence="2" type="ORF">DFP97_1289</name>
</gene>
<sequence>MLAPILVLFLVAALLEYRSLKIQKRYREIISSVILLAAGLTLGILRLLHVEIPSPMSGIKTLFQPISHLLTRLLYI</sequence>
<protein>
    <submittedName>
        <fullName evidence="2">Uncharacterized protein</fullName>
    </submittedName>
</protein>
<organism evidence="2 3">
    <name type="scientific">Paenibacillus prosopidis</name>
    <dbReference type="NCBI Taxonomy" id="630520"/>
    <lineage>
        <taxon>Bacteria</taxon>
        <taxon>Bacillati</taxon>
        <taxon>Bacillota</taxon>
        <taxon>Bacilli</taxon>
        <taxon>Bacillales</taxon>
        <taxon>Paenibacillaceae</taxon>
        <taxon>Paenibacillus</taxon>
    </lineage>
</organism>
<feature type="transmembrane region" description="Helical" evidence="1">
    <location>
        <begin position="30"/>
        <end position="48"/>
    </location>
</feature>
<comment type="caution">
    <text evidence="2">The sequence shown here is derived from an EMBL/GenBank/DDBJ whole genome shotgun (WGS) entry which is preliminary data.</text>
</comment>
<evidence type="ECO:0000313" key="2">
    <source>
        <dbReference type="EMBL" id="RCW40887.1"/>
    </source>
</evidence>
<name>A0A368VMF7_9BACL</name>
<dbReference type="RefSeq" id="WP_114384095.1">
    <property type="nucleotide sequence ID" value="NZ_QPJD01000028.1"/>
</dbReference>
<dbReference type="EMBL" id="QPJD01000028">
    <property type="protein sequence ID" value="RCW40887.1"/>
    <property type="molecule type" value="Genomic_DNA"/>
</dbReference>
<keyword evidence="1" id="KW-0812">Transmembrane</keyword>
<dbReference type="Proteomes" id="UP000252415">
    <property type="component" value="Unassembled WGS sequence"/>
</dbReference>
<evidence type="ECO:0000256" key="1">
    <source>
        <dbReference type="SAM" id="Phobius"/>
    </source>
</evidence>